<dbReference type="AlphaFoldDB" id="A0A5C4U523"/>
<dbReference type="Proteomes" id="UP000312032">
    <property type="component" value="Unassembled WGS sequence"/>
</dbReference>
<keyword evidence="3" id="KW-1185">Reference proteome</keyword>
<accession>A0A5C4U523</accession>
<dbReference type="EMBL" id="VDHJ01000004">
    <property type="protein sequence ID" value="TNL98772.1"/>
    <property type="molecule type" value="Genomic_DNA"/>
</dbReference>
<organism evidence="2 3">
    <name type="scientific">Corynebacterium tapiri</name>
    <dbReference type="NCBI Taxonomy" id="1448266"/>
    <lineage>
        <taxon>Bacteria</taxon>
        <taxon>Bacillati</taxon>
        <taxon>Actinomycetota</taxon>
        <taxon>Actinomycetes</taxon>
        <taxon>Mycobacteriales</taxon>
        <taxon>Corynebacteriaceae</taxon>
        <taxon>Corynebacterium</taxon>
    </lineage>
</organism>
<evidence type="ECO:0000313" key="2">
    <source>
        <dbReference type="EMBL" id="TNL98772.1"/>
    </source>
</evidence>
<dbReference type="RefSeq" id="WP_139465200.1">
    <property type="nucleotide sequence ID" value="NZ_VDHJ01000004.1"/>
</dbReference>
<gene>
    <name evidence="2" type="ORF">FHE74_03905</name>
</gene>
<evidence type="ECO:0000313" key="3">
    <source>
        <dbReference type="Proteomes" id="UP000312032"/>
    </source>
</evidence>
<proteinExistence type="predicted"/>
<sequence length="127" mass="13818">MGLRLRWLCDGTDRLNWRDLLVIVRQCGHDSALVRHSMGDAASWSVDTHILAGLLDGVNGLLWQGSGGKGGKPKPMQRPTMGKTAQAPEGKPAPVPEGDPFKDDESGVFRGEMTPLGELNEWLGWVD</sequence>
<dbReference type="OrthoDB" id="4424351at2"/>
<reference evidence="2 3" key="1">
    <citation type="submission" date="2019-06" db="EMBL/GenBank/DDBJ databases">
        <authorList>
            <person name="Li J."/>
        </authorList>
    </citation>
    <scope>NUCLEOTIDE SEQUENCE [LARGE SCALE GENOMIC DNA]</scope>
    <source>
        <strain evidence="2 3">LMG 28165</strain>
    </source>
</reference>
<protein>
    <submittedName>
        <fullName evidence="2">Uncharacterized protein</fullName>
    </submittedName>
</protein>
<evidence type="ECO:0000256" key="1">
    <source>
        <dbReference type="SAM" id="MobiDB-lite"/>
    </source>
</evidence>
<comment type="caution">
    <text evidence="2">The sequence shown here is derived from an EMBL/GenBank/DDBJ whole genome shotgun (WGS) entry which is preliminary data.</text>
</comment>
<name>A0A5C4U523_9CORY</name>
<feature type="region of interest" description="Disordered" evidence="1">
    <location>
        <begin position="64"/>
        <end position="113"/>
    </location>
</feature>